<dbReference type="Pfam" id="PF00400">
    <property type="entry name" value="WD40"/>
    <property type="match status" value="7"/>
</dbReference>
<sequence length="472" mass="52045">MTFAVLVRKDLKRTYDMFAGNWGLKPQDEPTAAAAKLKIKMADEYDWLPEVQGARRGATEEGDGSGGAPGQEGGGAKAAIPSSTIGKMIDDLSSKRSEDSRPANTMDLALYQSGQLATLPASRPGEQGGLNQLAIRKQPTAPKPVWHPPWKLMRVISGHQGWVRCLAVDPRNEWFASGSNDRLLKIWDLATGTLKLSLTGHINNIRGLAISTRHPYLFSCGEDNQVKCWDLEQNKVIRSYHGHLSGVYCLAIHPSLDILSTGGRDAVVRVWDMRTKQSIHTLGGHTGTITSLISQNTEPQIISGSMDHHVRLWDLAAGKSSVVLTHHKKSVRAMAMHPGTEYTFASCAADNIKVWKCPEGRFERNIQGHNAIVNTCCVRDGDNGESGILVAGTDNGCLNFWDWKSGYKFQTRQSQVQPGSLESENGIFASVFDQSYSRLITGECDKTIKIWKEDDEATPETHPITWKPNRPY</sequence>
<dbReference type="CDD" id="cd00200">
    <property type="entry name" value="WD40"/>
    <property type="match status" value="1"/>
</dbReference>
<dbReference type="PRINTS" id="PR00320">
    <property type="entry name" value="GPROTEINBRPT"/>
</dbReference>
<dbReference type="Gene3D" id="2.130.10.10">
    <property type="entry name" value="YVTN repeat-like/Quinoprotein amine dehydrogenase"/>
    <property type="match status" value="1"/>
</dbReference>
<feature type="repeat" description="WD" evidence="4">
    <location>
        <begin position="156"/>
        <end position="197"/>
    </location>
</feature>
<organism evidence="6 7">
    <name type="scientific">Vitrella brassicaformis (strain CCMP3155)</name>
    <dbReference type="NCBI Taxonomy" id="1169540"/>
    <lineage>
        <taxon>Eukaryota</taxon>
        <taxon>Sar</taxon>
        <taxon>Alveolata</taxon>
        <taxon>Colpodellida</taxon>
        <taxon>Vitrellaceae</taxon>
        <taxon>Vitrella</taxon>
    </lineage>
</organism>
<dbReference type="AlphaFoldDB" id="A0A0G4GRU5"/>
<protein>
    <submittedName>
        <fullName evidence="6">Uncharacterized protein</fullName>
    </submittedName>
</protein>
<gene>
    <name evidence="6" type="ORF">Vbra_18490</name>
</gene>
<dbReference type="OrthoDB" id="10256122at2759"/>
<dbReference type="FunCoup" id="A0A0G4GRU5">
    <property type="interactions" value="480"/>
</dbReference>
<dbReference type="GO" id="GO:0000398">
    <property type="term" value="P:mRNA splicing, via spliceosome"/>
    <property type="evidence" value="ECO:0007669"/>
    <property type="project" value="InterPro"/>
</dbReference>
<reference evidence="6 7" key="1">
    <citation type="submission" date="2014-11" db="EMBL/GenBank/DDBJ databases">
        <authorList>
            <person name="Zhu J."/>
            <person name="Qi W."/>
            <person name="Song R."/>
        </authorList>
    </citation>
    <scope>NUCLEOTIDE SEQUENCE [LARGE SCALE GENOMIC DNA]</scope>
</reference>
<feature type="region of interest" description="Disordered" evidence="5">
    <location>
        <begin position="55"/>
        <end position="82"/>
    </location>
</feature>
<feature type="compositionally biased region" description="Gly residues" evidence="5">
    <location>
        <begin position="64"/>
        <end position="76"/>
    </location>
</feature>
<dbReference type="InterPro" id="IPR001680">
    <property type="entry name" value="WD40_rpt"/>
</dbReference>
<dbReference type="InterPro" id="IPR036322">
    <property type="entry name" value="WD40_repeat_dom_sf"/>
</dbReference>
<dbReference type="Proteomes" id="UP000041254">
    <property type="component" value="Unassembled WGS sequence"/>
</dbReference>
<evidence type="ECO:0000313" key="6">
    <source>
        <dbReference type="EMBL" id="CEM33309.1"/>
    </source>
</evidence>
<dbReference type="GO" id="GO:0000974">
    <property type="term" value="C:Prp19 complex"/>
    <property type="evidence" value="ECO:0007669"/>
    <property type="project" value="TreeGrafter"/>
</dbReference>
<dbReference type="PROSITE" id="PS00678">
    <property type="entry name" value="WD_REPEATS_1"/>
    <property type="match status" value="2"/>
</dbReference>
<dbReference type="InterPro" id="IPR015943">
    <property type="entry name" value="WD40/YVTN_repeat-like_dom_sf"/>
</dbReference>
<keyword evidence="7" id="KW-1185">Reference proteome</keyword>
<dbReference type="PANTHER" id="PTHR19923">
    <property type="entry name" value="WD40 REPEAT PROTEINPRL1/PRL2-RELATED"/>
    <property type="match status" value="1"/>
</dbReference>
<dbReference type="InParanoid" id="A0A0G4GRU5"/>
<evidence type="ECO:0000256" key="2">
    <source>
        <dbReference type="ARBA" id="ARBA00022737"/>
    </source>
</evidence>
<dbReference type="InterPro" id="IPR020472">
    <property type="entry name" value="WD40_PAC1"/>
</dbReference>
<dbReference type="PANTHER" id="PTHR19923:SF0">
    <property type="entry name" value="PLEIOTROPIC REGULATOR 1"/>
    <property type="match status" value="1"/>
</dbReference>
<name>A0A0G4GRU5_VITBC</name>
<evidence type="ECO:0000256" key="5">
    <source>
        <dbReference type="SAM" id="MobiDB-lite"/>
    </source>
</evidence>
<keyword evidence="1 4" id="KW-0853">WD repeat</keyword>
<dbReference type="PROSITE" id="PS50082">
    <property type="entry name" value="WD_REPEATS_2"/>
    <property type="match status" value="4"/>
</dbReference>
<dbReference type="VEuPathDB" id="CryptoDB:Vbra_18490"/>
<comment type="similarity">
    <text evidence="3">Belongs to the WD repeat PRL1/PRL2 family.</text>
</comment>
<accession>A0A0G4GRU5</accession>
<dbReference type="STRING" id="1169540.A0A0G4GRU5"/>
<feature type="repeat" description="WD" evidence="4">
    <location>
        <begin position="282"/>
        <end position="323"/>
    </location>
</feature>
<dbReference type="GO" id="GO:0071013">
    <property type="term" value="C:catalytic step 2 spliceosome"/>
    <property type="evidence" value="ECO:0007669"/>
    <property type="project" value="TreeGrafter"/>
</dbReference>
<dbReference type="OMA" id="FAMCFDQ"/>
<feature type="repeat" description="WD" evidence="4">
    <location>
        <begin position="198"/>
        <end position="239"/>
    </location>
</feature>
<dbReference type="EMBL" id="CDMY01000781">
    <property type="protein sequence ID" value="CEM33309.1"/>
    <property type="molecule type" value="Genomic_DNA"/>
</dbReference>
<dbReference type="PROSITE" id="PS50294">
    <property type="entry name" value="WD_REPEATS_REGION"/>
    <property type="match status" value="4"/>
</dbReference>
<dbReference type="PhylomeDB" id="A0A0G4GRU5"/>
<proteinExistence type="inferred from homology"/>
<feature type="repeat" description="WD" evidence="4">
    <location>
        <begin position="240"/>
        <end position="281"/>
    </location>
</feature>
<dbReference type="InterPro" id="IPR045241">
    <property type="entry name" value="Prp46/PLRG1-like"/>
</dbReference>
<dbReference type="GO" id="GO:0071011">
    <property type="term" value="C:precatalytic spliceosome"/>
    <property type="evidence" value="ECO:0007669"/>
    <property type="project" value="TreeGrafter"/>
</dbReference>
<evidence type="ECO:0000313" key="7">
    <source>
        <dbReference type="Proteomes" id="UP000041254"/>
    </source>
</evidence>
<evidence type="ECO:0000256" key="3">
    <source>
        <dbReference type="ARBA" id="ARBA00025726"/>
    </source>
</evidence>
<evidence type="ECO:0000256" key="1">
    <source>
        <dbReference type="ARBA" id="ARBA00022574"/>
    </source>
</evidence>
<dbReference type="InterPro" id="IPR019775">
    <property type="entry name" value="WD40_repeat_CS"/>
</dbReference>
<dbReference type="FunFam" id="2.130.10.10:FF:000012">
    <property type="entry name" value="Putative pleiotropic regulator 1"/>
    <property type="match status" value="1"/>
</dbReference>
<dbReference type="SUPFAM" id="SSF50978">
    <property type="entry name" value="WD40 repeat-like"/>
    <property type="match status" value="1"/>
</dbReference>
<keyword evidence="2" id="KW-0677">Repeat</keyword>
<evidence type="ECO:0000256" key="4">
    <source>
        <dbReference type="PROSITE-ProRule" id="PRU00221"/>
    </source>
</evidence>
<dbReference type="SMART" id="SM00320">
    <property type="entry name" value="WD40"/>
    <property type="match status" value="7"/>
</dbReference>